<dbReference type="PANTHER" id="PTHR33711:SF11">
    <property type="entry name" value="DIOXYGENASE"/>
    <property type="match status" value="1"/>
</dbReference>
<dbReference type="Gene3D" id="2.60.130.10">
    <property type="entry name" value="Aromatic compound dioxygenase"/>
    <property type="match status" value="1"/>
</dbReference>
<dbReference type="GO" id="GO:0005506">
    <property type="term" value="F:iron ion binding"/>
    <property type="evidence" value="ECO:0007669"/>
    <property type="project" value="InterPro"/>
</dbReference>
<sequence>MNRFVMPYGILCFPVFFLTGFGNFPKETFLPELTQAKAEAGTHTSQTEPALPCEPTPSDVLGPFYEPNAPERVTVGKGHVLSGVVRSSKDCSPLEGVRIELWLAGPDGKYNDNYRATMFSKKTGEYRFESHFPPPYSGRPSHIHIKVEAKGYHPLITQFYPLQGQLESKFDLVLIPVNL</sequence>
<evidence type="ECO:0000313" key="1">
    <source>
        <dbReference type="EMBL" id="GAB62252.1"/>
    </source>
</evidence>
<gene>
    <name evidence="1" type="ORF">KSU1_C0656</name>
</gene>
<dbReference type="OrthoDB" id="9800887at2"/>
<dbReference type="GO" id="GO:0016702">
    <property type="term" value="F:oxidoreductase activity, acting on single donors with incorporation of molecular oxygen, incorporation of two atoms of oxygen"/>
    <property type="evidence" value="ECO:0007669"/>
    <property type="project" value="InterPro"/>
</dbReference>
<dbReference type="eggNOG" id="COG3485">
    <property type="taxonomic scope" value="Bacteria"/>
</dbReference>
<dbReference type="STRING" id="247490.KSU1_C0656"/>
<evidence type="ECO:0008006" key="3">
    <source>
        <dbReference type="Google" id="ProtNLM"/>
    </source>
</evidence>
<dbReference type="SUPFAM" id="SSF49482">
    <property type="entry name" value="Aromatic compound dioxygenase"/>
    <property type="match status" value="1"/>
</dbReference>
<organism evidence="1 2">
    <name type="scientific">Candidatus Jettenia caeni</name>
    <dbReference type="NCBI Taxonomy" id="247490"/>
    <lineage>
        <taxon>Bacteria</taxon>
        <taxon>Pseudomonadati</taxon>
        <taxon>Planctomycetota</taxon>
        <taxon>Candidatus Brocadiia</taxon>
        <taxon>Candidatus Brocadiales</taxon>
        <taxon>Candidatus Brocadiaceae</taxon>
        <taxon>Candidatus Jettenia</taxon>
    </lineage>
</organism>
<protein>
    <recommendedName>
        <fullName evidence="3">Intradiol ring-cleavage dioxygenases domain-containing protein</fullName>
    </recommendedName>
</protein>
<dbReference type="PANTHER" id="PTHR33711">
    <property type="entry name" value="DIOXYGENASE, PUTATIVE (AFU_ORTHOLOGUE AFUA_2G02910)-RELATED"/>
    <property type="match status" value="1"/>
</dbReference>
<dbReference type="AlphaFoldDB" id="I3IKK7"/>
<comment type="caution">
    <text evidence="1">The sequence shown here is derived from an EMBL/GenBank/DDBJ whole genome shotgun (WGS) entry which is preliminary data.</text>
</comment>
<dbReference type="InterPro" id="IPR015889">
    <property type="entry name" value="Intradiol_dOase_core"/>
</dbReference>
<dbReference type="InterPro" id="IPR050770">
    <property type="entry name" value="Intradiol_RC_Dioxygenase"/>
</dbReference>
<dbReference type="Proteomes" id="UP000002985">
    <property type="component" value="Unassembled WGS sequence"/>
</dbReference>
<accession>I3IKK7</accession>
<proteinExistence type="predicted"/>
<keyword evidence="2" id="KW-1185">Reference proteome</keyword>
<dbReference type="EMBL" id="BAFH01000003">
    <property type="protein sequence ID" value="GAB62252.1"/>
    <property type="molecule type" value="Genomic_DNA"/>
</dbReference>
<reference evidence="1 2" key="1">
    <citation type="journal article" date="2012" name="FEBS Lett.">
        <title>Anammox organism KSU-1 expresses a NirK-type copper-containing nitrite reductase instead of a NirS-type with cytochrome cd1.</title>
        <authorList>
            <person name="Hira D."/>
            <person name="Toh H."/>
            <person name="Migita C.T."/>
            <person name="Okubo H."/>
            <person name="Nishiyama T."/>
            <person name="Hattori M."/>
            <person name="Furukawa K."/>
            <person name="Fujii T."/>
        </authorList>
    </citation>
    <scope>NUCLEOTIDE SEQUENCE [LARGE SCALE GENOMIC DNA]</scope>
</reference>
<evidence type="ECO:0000313" key="2">
    <source>
        <dbReference type="Proteomes" id="UP000002985"/>
    </source>
</evidence>
<name>I3IKK7_9BACT</name>